<dbReference type="AlphaFoldDB" id="A0A2A6BQY4"/>
<sequence length="227" mass="25920">MSNPWMNKTLPVVPTETEGGGQVVDEINDEITYNDEGSQTDVAYYNEEERKKREELKQENTELKAKLSQSALEKEKNQLHVLNCPALHTGRFVFIDKDQERIIDPLRFNHGELGITFPTQNFSMKTVSTAPPSLLIYCTTAYNSTRSHNLKTAIFIEEYFATVAPTRERRMTITMVATSHQKRAPNMADEWAVDEVNEAVDVAPAFELKSDLPEVKLFGKWNHQEVL</sequence>
<name>A0A2A6BQY4_PRIPA</name>
<reference evidence="2" key="1">
    <citation type="journal article" date="2008" name="Nat. Genet.">
        <title>The Pristionchus pacificus genome provides a unique perspective on nematode lifestyle and parasitism.</title>
        <authorList>
            <person name="Dieterich C."/>
            <person name="Clifton S.W."/>
            <person name="Schuster L.N."/>
            <person name="Chinwalla A."/>
            <person name="Delehaunty K."/>
            <person name="Dinkelacker I."/>
            <person name="Fulton L."/>
            <person name="Fulton R."/>
            <person name="Godfrey J."/>
            <person name="Minx P."/>
            <person name="Mitreva M."/>
            <person name="Roeseler W."/>
            <person name="Tian H."/>
            <person name="Witte H."/>
            <person name="Yang S.P."/>
            <person name="Wilson R.K."/>
            <person name="Sommer R.J."/>
        </authorList>
    </citation>
    <scope>NUCLEOTIDE SEQUENCE [LARGE SCALE GENOMIC DNA]</scope>
    <source>
        <strain evidence="2">PS312</strain>
    </source>
</reference>
<accession>A0A2A6BQY4</accession>
<reference evidence="1" key="2">
    <citation type="submission" date="2022-06" db="UniProtKB">
        <authorList>
            <consortium name="EnsemblMetazoa"/>
        </authorList>
    </citation>
    <scope>IDENTIFICATION</scope>
    <source>
        <strain evidence="1">PS312</strain>
    </source>
</reference>
<dbReference type="Proteomes" id="UP000005239">
    <property type="component" value="Unassembled WGS sequence"/>
</dbReference>
<organism evidence="1 2">
    <name type="scientific">Pristionchus pacificus</name>
    <name type="common">Parasitic nematode worm</name>
    <dbReference type="NCBI Taxonomy" id="54126"/>
    <lineage>
        <taxon>Eukaryota</taxon>
        <taxon>Metazoa</taxon>
        <taxon>Ecdysozoa</taxon>
        <taxon>Nematoda</taxon>
        <taxon>Chromadorea</taxon>
        <taxon>Rhabditida</taxon>
        <taxon>Rhabditina</taxon>
        <taxon>Diplogasteromorpha</taxon>
        <taxon>Diplogasteroidea</taxon>
        <taxon>Neodiplogasteridae</taxon>
        <taxon>Pristionchus</taxon>
    </lineage>
</organism>
<gene>
    <name evidence="1" type="primary">WBGene00114290</name>
</gene>
<accession>A0A8R1UF33</accession>
<dbReference type="PANTHER" id="PTHR11205">
    <property type="entry name" value="RIBOSOMAL PROTEIN S7"/>
    <property type="match status" value="1"/>
</dbReference>
<keyword evidence="2" id="KW-1185">Reference proteome</keyword>
<dbReference type="EnsemblMetazoa" id="PPA24736.1">
    <property type="protein sequence ID" value="PPA24736.1"/>
    <property type="gene ID" value="WBGene00114290"/>
</dbReference>
<evidence type="ECO:0000313" key="2">
    <source>
        <dbReference type="Proteomes" id="UP000005239"/>
    </source>
</evidence>
<dbReference type="InterPro" id="IPR000235">
    <property type="entry name" value="Ribosomal_uS7"/>
</dbReference>
<evidence type="ECO:0000313" key="1">
    <source>
        <dbReference type="EnsemblMetazoa" id="PPA24736.1"/>
    </source>
</evidence>
<protein>
    <submittedName>
        <fullName evidence="1">Uncharacterized protein</fullName>
    </submittedName>
</protein>
<dbReference type="GO" id="GO:0006412">
    <property type="term" value="P:translation"/>
    <property type="evidence" value="ECO:0007669"/>
    <property type="project" value="InterPro"/>
</dbReference>
<proteinExistence type="predicted"/>